<organism evidence="2 3">
    <name type="scientific">Novosphingobium cyanobacteriorum</name>
    <dbReference type="NCBI Taxonomy" id="3024215"/>
    <lineage>
        <taxon>Bacteria</taxon>
        <taxon>Pseudomonadati</taxon>
        <taxon>Pseudomonadota</taxon>
        <taxon>Alphaproteobacteria</taxon>
        <taxon>Sphingomonadales</taxon>
        <taxon>Sphingomonadaceae</taxon>
        <taxon>Novosphingobium</taxon>
    </lineage>
</organism>
<accession>A0ABT6CJ52</accession>
<protein>
    <submittedName>
        <fullName evidence="2">Class I SAM-dependent methyltransferase</fullName>
    </submittedName>
</protein>
<evidence type="ECO:0000313" key="3">
    <source>
        <dbReference type="Proteomes" id="UP001222770"/>
    </source>
</evidence>
<dbReference type="CDD" id="cd02440">
    <property type="entry name" value="AdoMet_MTases"/>
    <property type="match status" value="1"/>
</dbReference>
<proteinExistence type="predicted"/>
<feature type="domain" description="Methyltransferase type 12" evidence="1">
    <location>
        <begin position="52"/>
        <end position="148"/>
    </location>
</feature>
<dbReference type="EMBL" id="JAROCY010000010">
    <property type="protein sequence ID" value="MDF8333926.1"/>
    <property type="molecule type" value="Genomic_DNA"/>
</dbReference>
<keyword evidence="2" id="KW-0489">Methyltransferase</keyword>
<evidence type="ECO:0000259" key="1">
    <source>
        <dbReference type="Pfam" id="PF08242"/>
    </source>
</evidence>
<name>A0ABT6CJ52_9SPHN</name>
<dbReference type="GO" id="GO:0032259">
    <property type="term" value="P:methylation"/>
    <property type="evidence" value="ECO:0007669"/>
    <property type="project" value="UniProtKB-KW"/>
</dbReference>
<comment type="caution">
    <text evidence="2">The sequence shown here is derived from an EMBL/GenBank/DDBJ whole genome shotgun (WGS) entry which is preliminary data.</text>
</comment>
<dbReference type="Proteomes" id="UP001222770">
    <property type="component" value="Unassembled WGS sequence"/>
</dbReference>
<dbReference type="InterPro" id="IPR029063">
    <property type="entry name" value="SAM-dependent_MTases_sf"/>
</dbReference>
<dbReference type="InterPro" id="IPR013217">
    <property type="entry name" value="Methyltransf_12"/>
</dbReference>
<dbReference type="Gene3D" id="3.40.50.150">
    <property type="entry name" value="Vaccinia Virus protein VP39"/>
    <property type="match status" value="1"/>
</dbReference>
<reference evidence="2 3" key="1">
    <citation type="submission" date="2023-03" db="EMBL/GenBank/DDBJ databases">
        <title>Novosphingobium cyanobacteriorum sp. nov., isolated from a eutrophic reservoir during the Microcystis bloom period.</title>
        <authorList>
            <person name="Kang M."/>
            <person name="Le V."/>
            <person name="Ko S.-R."/>
            <person name="Lee S.-A."/>
            <person name="Ahn C.-Y."/>
        </authorList>
    </citation>
    <scope>NUCLEOTIDE SEQUENCE [LARGE SCALE GENOMIC DNA]</scope>
    <source>
        <strain evidence="2 3">HBC54</strain>
    </source>
</reference>
<dbReference type="GO" id="GO:0008168">
    <property type="term" value="F:methyltransferase activity"/>
    <property type="evidence" value="ECO:0007669"/>
    <property type="project" value="UniProtKB-KW"/>
</dbReference>
<evidence type="ECO:0000313" key="2">
    <source>
        <dbReference type="EMBL" id="MDF8333926.1"/>
    </source>
</evidence>
<dbReference type="SUPFAM" id="SSF53335">
    <property type="entry name" value="S-adenosyl-L-methionine-dependent methyltransferases"/>
    <property type="match status" value="1"/>
</dbReference>
<gene>
    <name evidence="2" type="ORF">POM99_11990</name>
</gene>
<dbReference type="PANTHER" id="PTHR43591">
    <property type="entry name" value="METHYLTRANSFERASE"/>
    <property type="match status" value="1"/>
</dbReference>
<keyword evidence="2" id="KW-0808">Transferase</keyword>
<sequence length="216" mass="23727">MDGATLTGGHGALMDSIYRRQRHIYDLTRKYYLFGRDTAIREMACAPGMRVLEVGCGTGRNLAQIGKCWPGVERHGLDISSAMLESARARLGAEARLALGDATDFDAERLFGLGEFDRILISFAASMIPHWREAIAHAARLLAPGGSLHVVDFGSFGGMPPIVRKAMLGWLRRFHVSPRNDMVTSMWGTAQSLGLEPSVTRGPLGYYRIVVLRRPA</sequence>
<dbReference type="RefSeq" id="WP_277278090.1">
    <property type="nucleotide sequence ID" value="NZ_JAROCY010000010.1"/>
</dbReference>
<dbReference type="Pfam" id="PF08242">
    <property type="entry name" value="Methyltransf_12"/>
    <property type="match status" value="1"/>
</dbReference>
<keyword evidence="3" id="KW-1185">Reference proteome</keyword>
<dbReference type="PANTHER" id="PTHR43591:SF110">
    <property type="entry name" value="RHODANESE DOMAIN-CONTAINING PROTEIN"/>
    <property type="match status" value="1"/>
</dbReference>